<feature type="domain" description="GGDEF" evidence="3">
    <location>
        <begin position="210"/>
        <end position="335"/>
    </location>
</feature>
<dbReference type="NCBIfam" id="TIGR00254">
    <property type="entry name" value="GGDEF"/>
    <property type="match status" value="1"/>
</dbReference>
<dbReference type="EC" id="2.7.7.65" evidence="1"/>
<protein>
    <recommendedName>
        <fullName evidence="1">diguanylate cyclase</fullName>
        <ecNumber evidence="1">2.7.7.65</ecNumber>
    </recommendedName>
</protein>
<dbReference type="Gene3D" id="3.30.450.40">
    <property type="match status" value="1"/>
</dbReference>
<dbReference type="EMBL" id="AJYW02000134">
    <property type="protein sequence ID" value="OEE75792.1"/>
    <property type="molecule type" value="Genomic_DNA"/>
</dbReference>
<dbReference type="InterPro" id="IPR029787">
    <property type="entry name" value="Nucleotide_cyclase"/>
</dbReference>
<dbReference type="RefSeq" id="WP_017053777.1">
    <property type="nucleotide sequence ID" value="NZ_AJYW02000134.1"/>
</dbReference>
<evidence type="ECO:0000256" key="1">
    <source>
        <dbReference type="ARBA" id="ARBA00012528"/>
    </source>
</evidence>
<dbReference type="Proteomes" id="UP000094165">
    <property type="component" value="Unassembled WGS sequence"/>
</dbReference>
<accession>A0A1E5CY84</accession>
<dbReference type="CDD" id="cd01949">
    <property type="entry name" value="GGDEF"/>
    <property type="match status" value="1"/>
</dbReference>
<dbReference type="InterPro" id="IPR003018">
    <property type="entry name" value="GAF"/>
</dbReference>
<evidence type="ECO:0000259" key="3">
    <source>
        <dbReference type="PROSITE" id="PS50887"/>
    </source>
</evidence>
<proteinExistence type="predicted"/>
<dbReference type="Gene3D" id="3.30.70.270">
    <property type="match status" value="1"/>
</dbReference>
<dbReference type="PROSITE" id="PS50887">
    <property type="entry name" value="GGDEF"/>
    <property type="match status" value="1"/>
</dbReference>
<dbReference type="SUPFAM" id="SSF55073">
    <property type="entry name" value="Nucleotide cyclase"/>
    <property type="match status" value="1"/>
</dbReference>
<keyword evidence="5" id="KW-1185">Reference proteome</keyword>
<dbReference type="Pfam" id="PF13185">
    <property type="entry name" value="GAF_2"/>
    <property type="match status" value="1"/>
</dbReference>
<dbReference type="InterPro" id="IPR000160">
    <property type="entry name" value="GGDEF_dom"/>
</dbReference>
<dbReference type="PANTHER" id="PTHR45138:SF9">
    <property type="entry name" value="DIGUANYLATE CYCLASE DGCM-RELATED"/>
    <property type="match status" value="1"/>
</dbReference>
<dbReference type="SMART" id="SM00267">
    <property type="entry name" value="GGDEF"/>
    <property type="match status" value="1"/>
</dbReference>
<dbReference type="GO" id="GO:0052621">
    <property type="term" value="F:diguanylate cyclase activity"/>
    <property type="evidence" value="ECO:0007669"/>
    <property type="project" value="UniProtKB-EC"/>
</dbReference>
<dbReference type="InterPro" id="IPR043128">
    <property type="entry name" value="Rev_trsase/Diguanyl_cyclase"/>
</dbReference>
<gene>
    <name evidence="4" type="ORF">A130_05260</name>
</gene>
<organism evidence="4 5">
    <name type="scientific">Vibrio genomosp. F6 str. FF-238</name>
    <dbReference type="NCBI Taxonomy" id="1191298"/>
    <lineage>
        <taxon>Bacteria</taxon>
        <taxon>Pseudomonadati</taxon>
        <taxon>Pseudomonadota</taxon>
        <taxon>Gammaproteobacteria</taxon>
        <taxon>Vibrionales</taxon>
        <taxon>Vibrionaceae</taxon>
        <taxon>Vibrio</taxon>
    </lineage>
</organism>
<evidence type="ECO:0000313" key="4">
    <source>
        <dbReference type="EMBL" id="OEE75792.1"/>
    </source>
</evidence>
<reference evidence="4 5" key="1">
    <citation type="journal article" date="2012" name="Science">
        <title>Ecological populations of bacteria act as socially cohesive units of antibiotic production and resistance.</title>
        <authorList>
            <person name="Cordero O.X."/>
            <person name="Wildschutte H."/>
            <person name="Kirkup B."/>
            <person name="Proehl S."/>
            <person name="Ngo L."/>
            <person name="Hussain F."/>
            <person name="Le Roux F."/>
            <person name="Mincer T."/>
            <person name="Polz M.F."/>
        </authorList>
    </citation>
    <scope>NUCLEOTIDE SEQUENCE [LARGE SCALE GENOMIC DNA]</scope>
    <source>
        <strain evidence="4 5">FF-238</strain>
    </source>
</reference>
<dbReference type="SUPFAM" id="SSF55781">
    <property type="entry name" value="GAF domain-like"/>
    <property type="match status" value="1"/>
</dbReference>
<comment type="caution">
    <text evidence="4">The sequence shown here is derived from an EMBL/GenBank/DDBJ whole genome shotgun (WGS) entry which is preliminary data.</text>
</comment>
<evidence type="ECO:0000256" key="2">
    <source>
        <dbReference type="ARBA" id="ARBA00034247"/>
    </source>
</evidence>
<dbReference type="InterPro" id="IPR050469">
    <property type="entry name" value="Diguanylate_Cyclase"/>
</dbReference>
<evidence type="ECO:0000313" key="5">
    <source>
        <dbReference type="Proteomes" id="UP000094165"/>
    </source>
</evidence>
<dbReference type="PANTHER" id="PTHR45138">
    <property type="entry name" value="REGULATORY COMPONENTS OF SENSORY TRANSDUCTION SYSTEM"/>
    <property type="match status" value="1"/>
</dbReference>
<dbReference type="SMART" id="SM00065">
    <property type="entry name" value="GAF"/>
    <property type="match status" value="1"/>
</dbReference>
<sequence>MEYLFLLDAHRSVNVLLHKLALGMERTVLNREIIQLTEHLFGKRKASILMLNSESGTLHLEYAPNLPSFYSQAIEGVAIGENVGSCGAAAFLKKPIIVDDINTHPNWSPFTELTQQANLHACWSVPIMTSKGSVLGTFAIYSEYPSIPNEFELEILDLLASLYSVALEKYELEVQLKFHADRDSLTHCYNRRALLKKASLLLKERCFGQKIMACLFIDIDKFKYINDTFGHQLGDEILIKVADTLTDSMVHCAKIGRYGGDEFVAFSCFTSEQEAQQFLLYLNGQLETVLNVNNHQFSVSVGMACSKQNEEVDLPFLIAQADKNMYKIKQNKVKW</sequence>
<name>A0A1E5CY84_9VIBR</name>
<comment type="catalytic activity">
    <reaction evidence="2">
        <text>2 GTP = 3',3'-c-di-GMP + 2 diphosphate</text>
        <dbReference type="Rhea" id="RHEA:24898"/>
        <dbReference type="ChEBI" id="CHEBI:33019"/>
        <dbReference type="ChEBI" id="CHEBI:37565"/>
        <dbReference type="ChEBI" id="CHEBI:58805"/>
        <dbReference type="EC" id="2.7.7.65"/>
    </reaction>
</comment>
<dbReference type="AlphaFoldDB" id="A0A1E5CY84"/>
<dbReference type="InterPro" id="IPR029016">
    <property type="entry name" value="GAF-like_dom_sf"/>
</dbReference>
<dbReference type="Pfam" id="PF00990">
    <property type="entry name" value="GGDEF"/>
    <property type="match status" value="1"/>
</dbReference>